<name>A0A9N7UW03_PLEPL</name>
<dbReference type="AlphaFoldDB" id="A0A9N7UW03"/>
<sequence>MKSLQPQTLRSREKTGFLQVSKKLRQENAGVSQPPVTHLPPSSSSSSSSSSFSSSYSSSSSSSEPTLILLCNRKHLENPLLTLSSSPCCVVIDSLVSTSFIITLSPKQKLYTH</sequence>
<comment type="caution">
    <text evidence="2">The sequence shown here is derived from an EMBL/GenBank/DDBJ whole genome shotgun (WGS) entry which is preliminary data.</text>
</comment>
<proteinExistence type="predicted"/>
<evidence type="ECO:0000313" key="3">
    <source>
        <dbReference type="Proteomes" id="UP001153269"/>
    </source>
</evidence>
<evidence type="ECO:0000313" key="2">
    <source>
        <dbReference type="EMBL" id="CAB1437910.1"/>
    </source>
</evidence>
<keyword evidence="3" id="KW-1185">Reference proteome</keyword>
<organism evidence="2 3">
    <name type="scientific">Pleuronectes platessa</name>
    <name type="common">European plaice</name>
    <dbReference type="NCBI Taxonomy" id="8262"/>
    <lineage>
        <taxon>Eukaryota</taxon>
        <taxon>Metazoa</taxon>
        <taxon>Chordata</taxon>
        <taxon>Craniata</taxon>
        <taxon>Vertebrata</taxon>
        <taxon>Euteleostomi</taxon>
        <taxon>Actinopterygii</taxon>
        <taxon>Neopterygii</taxon>
        <taxon>Teleostei</taxon>
        <taxon>Neoteleostei</taxon>
        <taxon>Acanthomorphata</taxon>
        <taxon>Carangaria</taxon>
        <taxon>Pleuronectiformes</taxon>
        <taxon>Pleuronectoidei</taxon>
        <taxon>Pleuronectidae</taxon>
        <taxon>Pleuronectes</taxon>
    </lineage>
</organism>
<feature type="region of interest" description="Disordered" evidence="1">
    <location>
        <begin position="24"/>
        <end position="64"/>
    </location>
</feature>
<accession>A0A9N7UW03</accession>
<feature type="compositionally biased region" description="Low complexity" evidence="1">
    <location>
        <begin position="42"/>
        <end position="63"/>
    </location>
</feature>
<protein>
    <submittedName>
        <fullName evidence="2">Uncharacterized protein</fullName>
    </submittedName>
</protein>
<gene>
    <name evidence="2" type="ORF">PLEPLA_LOCUS25894</name>
</gene>
<dbReference type="EMBL" id="CADEAL010002088">
    <property type="protein sequence ID" value="CAB1437910.1"/>
    <property type="molecule type" value="Genomic_DNA"/>
</dbReference>
<reference evidence="2" key="1">
    <citation type="submission" date="2020-03" db="EMBL/GenBank/DDBJ databases">
        <authorList>
            <person name="Weist P."/>
        </authorList>
    </citation>
    <scope>NUCLEOTIDE SEQUENCE</scope>
</reference>
<dbReference type="Proteomes" id="UP001153269">
    <property type="component" value="Unassembled WGS sequence"/>
</dbReference>
<evidence type="ECO:0000256" key="1">
    <source>
        <dbReference type="SAM" id="MobiDB-lite"/>
    </source>
</evidence>